<dbReference type="InterPro" id="IPR032808">
    <property type="entry name" value="DoxX"/>
</dbReference>
<dbReference type="PANTHER" id="PTHR33452:SF1">
    <property type="entry name" value="INNER MEMBRANE PROTEIN YPHA-RELATED"/>
    <property type="match status" value="1"/>
</dbReference>
<name>A0A484SFG8_9ZZZZ</name>
<protein>
    <submittedName>
        <fullName evidence="7">Putative membrane protein</fullName>
    </submittedName>
</protein>
<evidence type="ECO:0000256" key="3">
    <source>
        <dbReference type="ARBA" id="ARBA00022692"/>
    </source>
</evidence>
<evidence type="ECO:0000256" key="2">
    <source>
        <dbReference type="ARBA" id="ARBA00022475"/>
    </source>
</evidence>
<feature type="transmembrane region" description="Helical" evidence="6">
    <location>
        <begin position="12"/>
        <end position="31"/>
    </location>
</feature>
<keyword evidence="2" id="KW-1003">Cell membrane</keyword>
<dbReference type="AlphaFoldDB" id="A0A484SFG8"/>
<organism evidence="7">
    <name type="scientific">plant metagenome</name>
    <dbReference type="NCBI Taxonomy" id="1297885"/>
    <lineage>
        <taxon>unclassified sequences</taxon>
        <taxon>metagenomes</taxon>
        <taxon>organismal metagenomes</taxon>
    </lineage>
</organism>
<dbReference type="PANTHER" id="PTHR33452">
    <property type="entry name" value="OXIDOREDUCTASE CATD-RELATED"/>
    <property type="match status" value="1"/>
</dbReference>
<dbReference type="InterPro" id="IPR051907">
    <property type="entry name" value="DoxX-like_oxidoreductase"/>
</dbReference>
<keyword evidence="5 6" id="KW-0472">Membrane</keyword>
<dbReference type="EMBL" id="CAADIF010000005">
    <property type="protein sequence ID" value="VFR61334.1"/>
    <property type="molecule type" value="Genomic_DNA"/>
</dbReference>
<evidence type="ECO:0000256" key="1">
    <source>
        <dbReference type="ARBA" id="ARBA00004651"/>
    </source>
</evidence>
<feature type="transmembrane region" description="Helical" evidence="6">
    <location>
        <begin position="104"/>
        <end position="122"/>
    </location>
</feature>
<accession>A0A484SFG8</accession>
<evidence type="ECO:0000256" key="5">
    <source>
        <dbReference type="ARBA" id="ARBA00023136"/>
    </source>
</evidence>
<evidence type="ECO:0000313" key="7">
    <source>
        <dbReference type="EMBL" id="VFR61334.1"/>
    </source>
</evidence>
<reference evidence="7" key="1">
    <citation type="submission" date="2019-03" db="EMBL/GenBank/DDBJ databases">
        <authorList>
            <person name="Danneels B."/>
        </authorList>
    </citation>
    <scope>NUCLEOTIDE SEQUENCE</scope>
</reference>
<keyword evidence="3 6" id="KW-0812">Transmembrane</keyword>
<dbReference type="Pfam" id="PF07681">
    <property type="entry name" value="DoxX"/>
    <property type="match status" value="1"/>
</dbReference>
<proteinExistence type="predicted"/>
<feature type="transmembrane region" description="Helical" evidence="6">
    <location>
        <begin position="71"/>
        <end position="92"/>
    </location>
</feature>
<sequence>MSPNTLFTAGRVLMAVIFLVAGVRKLINYTATAGYFGTIGIPLPDLVLPLTILLELGGAVALIIGWRTAWVAGVLGLFCIGAGLLGHRFWAVDAPQFANQLNHFLKNVAMAGGFLAIAAMSLDRRKD</sequence>
<dbReference type="GO" id="GO:0005886">
    <property type="term" value="C:plasma membrane"/>
    <property type="evidence" value="ECO:0007669"/>
    <property type="project" value="UniProtKB-SubCell"/>
</dbReference>
<comment type="subcellular location">
    <subcellularLocation>
        <location evidence="1">Cell membrane</location>
        <topology evidence="1">Multi-pass membrane protein</topology>
    </subcellularLocation>
</comment>
<evidence type="ECO:0000256" key="6">
    <source>
        <dbReference type="SAM" id="Phobius"/>
    </source>
</evidence>
<keyword evidence="4 6" id="KW-1133">Transmembrane helix</keyword>
<evidence type="ECO:0000256" key="4">
    <source>
        <dbReference type="ARBA" id="ARBA00022989"/>
    </source>
</evidence>
<gene>
    <name evidence="7" type="ORF">ANK2_4178</name>
</gene>